<evidence type="ECO:0000256" key="1">
    <source>
        <dbReference type="ARBA" id="ARBA00022450"/>
    </source>
</evidence>
<proteinExistence type="predicted"/>
<dbReference type="EMBL" id="MN448271">
    <property type="protein sequence ID" value="QFG73792.1"/>
    <property type="molecule type" value="Genomic_DNA"/>
</dbReference>
<dbReference type="Gene3D" id="1.10.1200.10">
    <property type="entry name" value="ACP-like"/>
    <property type="match status" value="1"/>
</dbReference>
<protein>
    <recommendedName>
        <fullName evidence="3">Carrier domain-containing protein</fullName>
    </recommendedName>
</protein>
<dbReference type="InterPro" id="IPR006162">
    <property type="entry name" value="Ppantetheine_attach_site"/>
</dbReference>
<evidence type="ECO:0000313" key="4">
    <source>
        <dbReference type="EMBL" id="QFG73792.1"/>
    </source>
</evidence>
<feature type="domain" description="Carrier" evidence="3">
    <location>
        <begin position="13"/>
        <end position="74"/>
    </location>
</feature>
<organism evidence="4">
    <name type="scientific">Megaviridae environmental sample</name>
    <dbReference type="NCBI Taxonomy" id="1737588"/>
    <lineage>
        <taxon>Viruses</taxon>
        <taxon>Varidnaviria</taxon>
        <taxon>Bamfordvirae</taxon>
        <taxon>Nucleocytoviricota</taxon>
        <taxon>Megaviricetes</taxon>
        <taxon>Imitervirales</taxon>
        <taxon>Mimiviridae</taxon>
        <taxon>environmental samples</taxon>
    </lineage>
</organism>
<dbReference type="SUPFAM" id="SSF47336">
    <property type="entry name" value="ACP-like"/>
    <property type="match status" value="1"/>
</dbReference>
<reference evidence="4" key="1">
    <citation type="journal article" date="2019" name="Philos. Trans. R. Soc. Lond., B, Biol. Sci.">
        <title>Targeted metagenomic recovery of four divergent viruses reveals shared and distinctive characteristics of giant viruses of marine eukaryotes.</title>
        <authorList>
            <person name="Needham D.M."/>
            <person name="Poirier C."/>
            <person name="Hehenberger E."/>
            <person name="Jimenez V."/>
            <person name="Swalwell J.E."/>
            <person name="Santoro A.E."/>
            <person name="Worden A.Z."/>
        </authorList>
    </citation>
    <scope>NUCLEOTIDE SEQUENCE</scope>
    <source>
        <strain evidence="4">OPacV-662</strain>
    </source>
</reference>
<name>A0A5J6VI84_9VIRU</name>
<keyword evidence="1" id="KW-0596">Phosphopantetheine</keyword>
<evidence type="ECO:0000259" key="3">
    <source>
        <dbReference type="Pfam" id="PF00550"/>
    </source>
</evidence>
<dbReference type="InterPro" id="IPR036736">
    <property type="entry name" value="ACP-like_sf"/>
</dbReference>
<dbReference type="PROSITE" id="PS00012">
    <property type="entry name" value="PHOSPHOPANTETHEINE"/>
    <property type="match status" value="1"/>
</dbReference>
<evidence type="ECO:0000256" key="2">
    <source>
        <dbReference type="ARBA" id="ARBA00022553"/>
    </source>
</evidence>
<dbReference type="Pfam" id="PF00550">
    <property type="entry name" value="PP-binding"/>
    <property type="match status" value="1"/>
</dbReference>
<accession>A0A5J6VI84</accession>
<keyword evidence="2" id="KW-0597">Phosphoprotein</keyword>
<dbReference type="InterPro" id="IPR009081">
    <property type="entry name" value="PP-bd_ACP"/>
</dbReference>
<sequence length="81" mass="9440">MKHIYMMDDLIMNIKAITKITVTQDQDLFDLGIKSTQAVQLIFKIKKQYPSIKDKIKTSDLELYRNVKDIAEYLCKLLDSA</sequence>